<feature type="modified residue" description="4-aspartylphosphate" evidence="6">
    <location>
        <position position="556"/>
    </location>
</feature>
<dbReference type="SUPFAM" id="SSF55874">
    <property type="entry name" value="ATPase domain of HSP90 chaperone/DNA topoisomerase II/histidine kinase"/>
    <property type="match status" value="1"/>
</dbReference>
<dbReference type="InterPro" id="IPR036097">
    <property type="entry name" value="HisK_dim/P_sf"/>
</dbReference>
<dbReference type="CDD" id="cd00156">
    <property type="entry name" value="REC"/>
    <property type="match status" value="2"/>
</dbReference>
<dbReference type="Gene3D" id="1.10.287.130">
    <property type="match status" value="1"/>
</dbReference>
<keyword evidence="5" id="KW-0418">Kinase</keyword>
<keyword evidence="4" id="KW-0808">Transferase</keyword>
<dbReference type="Pfam" id="PF00072">
    <property type="entry name" value="Response_reg"/>
    <property type="match status" value="2"/>
</dbReference>
<dbReference type="InterPro" id="IPR000014">
    <property type="entry name" value="PAS"/>
</dbReference>
<dbReference type="SUPFAM" id="SSF55785">
    <property type="entry name" value="PYP-like sensor domain (PAS domain)"/>
    <property type="match status" value="1"/>
</dbReference>
<dbReference type="Proteomes" id="UP000238348">
    <property type="component" value="Chromosome"/>
</dbReference>
<dbReference type="Pfam" id="PF02518">
    <property type="entry name" value="HATPase_c"/>
    <property type="match status" value="1"/>
</dbReference>
<evidence type="ECO:0000256" key="3">
    <source>
        <dbReference type="ARBA" id="ARBA00022553"/>
    </source>
</evidence>
<dbReference type="EMBL" id="CP012673">
    <property type="protein sequence ID" value="AUX39613.1"/>
    <property type="molecule type" value="Genomic_DNA"/>
</dbReference>
<feature type="domain" description="PAS" evidence="9">
    <location>
        <begin position="151"/>
        <end position="187"/>
    </location>
</feature>
<feature type="domain" description="Response regulatory" evidence="8">
    <location>
        <begin position="507"/>
        <end position="623"/>
    </location>
</feature>
<dbReference type="PANTHER" id="PTHR43047:SF72">
    <property type="entry name" value="OSMOSENSING HISTIDINE PROTEIN KINASE SLN1"/>
    <property type="match status" value="1"/>
</dbReference>
<evidence type="ECO:0000259" key="7">
    <source>
        <dbReference type="PROSITE" id="PS50109"/>
    </source>
</evidence>
<dbReference type="PROSITE" id="PS50110">
    <property type="entry name" value="RESPONSE_REGULATORY"/>
    <property type="match status" value="2"/>
</dbReference>
<evidence type="ECO:0000256" key="6">
    <source>
        <dbReference type="PROSITE-ProRule" id="PRU00169"/>
    </source>
</evidence>
<dbReference type="InterPro" id="IPR003594">
    <property type="entry name" value="HATPase_dom"/>
</dbReference>
<feature type="domain" description="Response regulatory" evidence="8">
    <location>
        <begin position="15"/>
        <end position="131"/>
    </location>
</feature>
<protein>
    <recommendedName>
        <fullName evidence="2">histidine kinase</fullName>
        <ecNumber evidence="2">2.7.13.3</ecNumber>
    </recommendedName>
</protein>
<dbReference type="Gene3D" id="3.30.565.10">
    <property type="entry name" value="Histidine kinase-like ATPase, C-terminal domain"/>
    <property type="match status" value="1"/>
</dbReference>
<keyword evidence="3 6" id="KW-0597">Phosphoprotein</keyword>
<dbReference type="PROSITE" id="PS50112">
    <property type="entry name" value="PAS"/>
    <property type="match status" value="1"/>
</dbReference>
<organism evidence="10 11">
    <name type="scientific">Sorangium cellulosum</name>
    <name type="common">Polyangium cellulosum</name>
    <dbReference type="NCBI Taxonomy" id="56"/>
    <lineage>
        <taxon>Bacteria</taxon>
        <taxon>Pseudomonadati</taxon>
        <taxon>Myxococcota</taxon>
        <taxon>Polyangia</taxon>
        <taxon>Polyangiales</taxon>
        <taxon>Polyangiaceae</taxon>
        <taxon>Sorangium</taxon>
    </lineage>
</organism>
<dbReference type="Pfam" id="PF13188">
    <property type="entry name" value="PAS_8"/>
    <property type="match status" value="1"/>
</dbReference>
<evidence type="ECO:0000313" key="11">
    <source>
        <dbReference type="Proteomes" id="UP000238348"/>
    </source>
</evidence>
<gene>
    <name evidence="10" type="ORF">SOCE26_010070</name>
</gene>
<dbReference type="Gene3D" id="3.30.450.20">
    <property type="entry name" value="PAS domain"/>
    <property type="match status" value="1"/>
</dbReference>
<dbReference type="SUPFAM" id="SSF47384">
    <property type="entry name" value="Homodimeric domain of signal transducing histidine kinase"/>
    <property type="match status" value="1"/>
</dbReference>
<dbReference type="EC" id="2.7.13.3" evidence="2"/>
<dbReference type="PANTHER" id="PTHR43047">
    <property type="entry name" value="TWO-COMPONENT HISTIDINE PROTEIN KINASE"/>
    <property type="match status" value="1"/>
</dbReference>
<reference evidence="10 11" key="1">
    <citation type="submission" date="2015-09" db="EMBL/GenBank/DDBJ databases">
        <title>Sorangium comparison.</title>
        <authorList>
            <person name="Zaburannyi N."/>
            <person name="Bunk B."/>
            <person name="Overmann J."/>
            <person name="Mueller R."/>
        </authorList>
    </citation>
    <scope>NUCLEOTIDE SEQUENCE [LARGE SCALE GENOMIC DNA]</scope>
    <source>
        <strain evidence="10 11">So ce26</strain>
    </source>
</reference>
<dbReference type="InterPro" id="IPR003661">
    <property type="entry name" value="HisK_dim/P_dom"/>
</dbReference>
<dbReference type="Gene3D" id="3.40.50.2300">
    <property type="match status" value="2"/>
</dbReference>
<proteinExistence type="predicted"/>
<comment type="catalytic activity">
    <reaction evidence="1">
        <text>ATP + protein L-histidine = ADP + protein N-phospho-L-histidine.</text>
        <dbReference type="EC" id="2.7.13.3"/>
    </reaction>
</comment>
<accession>A0A2L0EJY7</accession>
<dbReference type="InterPro" id="IPR011006">
    <property type="entry name" value="CheY-like_superfamily"/>
</dbReference>
<dbReference type="SMART" id="SM00448">
    <property type="entry name" value="REC"/>
    <property type="match status" value="2"/>
</dbReference>
<sequence length="635" mass="67900">MSAEPSLAPPAPSFRLLLIEDSAIAASVVQGHLDAAPGRRAELAHVETLAAGLARVGEGWDVVLLDLSLPDGEGLEVVERVREVDPHVPIVVLTGHDDVRLAERALGATVQDYLLKRRIDADTLWRSIRYAVSRQQLVTQLARTVAEARENEANLHQLIARSADGVIVLDPGGKVLFANPAAEALLGGGRLVPGRECPVVLRAGETTLELGGHTAVIDVRWVDFEWQGRAARMAHLRDVTGRRRAEELRLRLERSERLAAVGQLAAGVAHEINNPLAYVVANLELLARELRRLEGDGVTTEHLAQPLADARHGAARVMNIVRDLGVFARTEANEAIGPTDVNAAIESALSIAHTQIKHRARVMRELAPVSRVGGTEGRLTQVFVNLLINAAHSIPEGHAAENVIEVRTREQGPDVVAEIVDSGCGVPEEHMGRLFEPFFTTKRAGEGTGLGLAICRSIVESCGGSIGVSSTVGVGTCVRVRLPVWARAEPAARPAAAHDEGSPRRARILIVDDEPLILRALGGVLGASHEVVCVGSGVHAQRTLRLDARFDVVLCDIAMEEGTGDELYGWIEAELPALAGRVLFMTGGGASDAGRRFLEAHGGRVLEKPIDPAELLRRVGALLSRRTSEPASAMG</sequence>
<evidence type="ECO:0000259" key="9">
    <source>
        <dbReference type="PROSITE" id="PS50112"/>
    </source>
</evidence>
<dbReference type="CDD" id="cd00082">
    <property type="entry name" value="HisKA"/>
    <property type="match status" value="1"/>
</dbReference>
<dbReference type="OrthoDB" id="9769169at2"/>
<dbReference type="RefSeq" id="WP_104977555.1">
    <property type="nucleotide sequence ID" value="NZ_CP012673.1"/>
</dbReference>
<dbReference type="PRINTS" id="PR00344">
    <property type="entry name" value="BCTRLSENSOR"/>
</dbReference>
<evidence type="ECO:0000256" key="5">
    <source>
        <dbReference type="ARBA" id="ARBA00022777"/>
    </source>
</evidence>
<dbReference type="AlphaFoldDB" id="A0A2L0EJY7"/>
<evidence type="ECO:0000313" key="10">
    <source>
        <dbReference type="EMBL" id="AUX39613.1"/>
    </source>
</evidence>
<feature type="domain" description="Histidine kinase" evidence="7">
    <location>
        <begin position="267"/>
        <end position="486"/>
    </location>
</feature>
<dbReference type="GO" id="GO:0000155">
    <property type="term" value="F:phosphorelay sensor kinase activity"/>
    <property type="evidence" value="ECO:0007669"/>
    <property type="project" value="InterPro"/>
</dbReference>
<dbReference type="SUPFAM" id="SSF52172">
    <property type="entry name" value="CheY-like"/>
    <property type="match status" value="2"/>
</dbReference>
<dbReference type="GO" id="GO:0005886">
    <property type="term" value="C:plasma membrane"/>
    <property type="evidence" value="ECO:0007669"/>
    <property type="project" value="TreeGrafter"/>
</dbReference>
<dbReference type="Pfam" id="PF00512">
    <property type="entry name" value="HisKA"/>
    <property type="match status" value="1"/>
</dbReference>
<dbReference type="InterPro" id="IPR005467">
    <property type="entry name" value="His_kinase_dom"/>
</dbReference>
<name>A0A2L0EJY7_SORCE</name>
<evidence type="ECO:0000256" key="1">
    <source>
        <dbReference type="ARBA" id="ARBA00000085"/>
    </source>
</evidence>
<dbReference type="SMART" id="SM00387">
    <property type="entry name" value="HATPase_c"/>
    <property type="match status" value="1"/>
</dbReference>
<dbReference type="GO" id="GO:0009927">
    <property type="term" value="F:histidine phosphotransfer kinase activity"/>
    <property type="evidence" value="ECO:0007669"/>
    <property type="project" value="TreeGrafter"/>
</dbReference>
<dbReference type="PROSITE" id="PS50109">
    <property type="entry name" value="HIS_KIN"/>
    <property type="match status" value="1"/>
</dbReference>
<dbReference type="InterPro" id="IPR004358">
    <property type="entry name" value="Sig_transdc_His_kin-like_C"/>
</dbReference>
<dbReference type="InterPro" id="IPR001789">
    <property type="entry name" value="Sig_transdc_resp-reg_receiver"/>
</dbReference>
<dbReference type="CDD" id="cd00130">
    <property type="entry name" value="PAS"/>
    <property type="match status" value="1"/>
</dbReference>
<evidence type="ECO:0000259" key="8">
    <source>
        <dbReference type="PROSITE" id="PS50110"/>
    </source>
</evidence>
<evidence type="ECO:0000256" key="2">
    <source>
        <dbReference type="ARBA" id="ARBA00012438"/>
    </source>
</evidence>
<dbReference type="InterPro" id="IPR035965">
    <property type="entry name" value="PAS-like_dom_sf"/>
</dbReference>
<dbReference type="SMART" id="SM00388">
    <property type="entry name" value="HisKA"/>
    <property type="match status" value="1"/>
</dbReference>
<evidence type="ECO:0000256" key="4">
    <source>
        <dbReference type="ARBA" id="ARBA00022679"/>
    </source>
</evidence>
<dbReference type="InterPro" id="IPR036890">
    <property type="entry name" value="HATPase_C_sf"/>
</dbReference>
<feature type="modified residue" description="4-aspartylphosphate" evidence="6">
    <location>
        <position position="66"/>
    </location>
</feature>